<organism evidence="6 7">
    <name type="scientific">Roseovarius nubinhibens</name>
    <dbReference type="NCBI Taxonomy" id="314263"/>
    <lineage>
        <taxon>Bacteria</taxon>
        <taxon>Pseudomonadati</taxon>
        <taxon>Pseudomonadota</taxon>
        <taxon>Alphaproteobacteria</taxon>
        <taxon>Rhodobacterales</taxon>
        <taxon>Roseobacteraceae</taxon>
        <taxon>Roseovarius</taxon>
    </lineage>
</organism>
<dbReference type="EMBL" id="DMVW01000179">
    <property type="protein sequence ID" value="HAR53883.1"/>
    <property type="molecule type" value="Genomic_DNA"/>
</dbReference>
<name>A0A348WH71_9RHOB</name>
<sequence>MLRFNLRQIEAFRAVISAGNMTQAGEVLGITQPAISRLIRDLEEEYGLQLFVRKAGRIEPTKDAFALHAEVERCYGELEQMVKFATDLGSFRRKRLRIASIVGHSYFLLPEIIKLFHAQCPDVTISLFSGTSPQVVEHIERGQSDIGLALLPLDVHGVTIQEMPETCLVTVLPKGHALCALDEIKPGDLADVPLLLISESSLMRKRLLQAFKDAAVAPNVILDSTYTGPICSLVASGMGVSIMDVLTARAYADLEIEIRPFAPNIPCELKLVLPATQALSQPAKIFLDILRATRHAEE</sequence>
<dbReference type="InterPro" id="IPR005119">
    <property type="entry name" value="LysR_subst-bd"/>
</dbReference>
<keyword evidence="2" id="KW-0805">Transcription regulation</keyword>
<protein>
    <submittedName>
        <fullName evidence="6">LysR family transcriptional regulator</fullName>
    </submittedName>
</protein>
<evidence type="ECO:0000313" key="7">
    <source>
        <dbReference type="Proteomes" id="UP000264719"/>
    </source>
</evidence>
<reference evidence="6 7" key="1">
    <citation type="journal article" date="2018" name="Nat. Biotechnol.">
        <title>A standardized bacterial taxonomy based on genome phylogeny substantially revises the tree of life.</title>
        <authorList>
            <person name="Parks D.H."/>
            <person name="Chuvochina M."/>
            <person name="Waite D.W."/>
            <person name="Rinke C."/>
            <person name="Skarshewski A."/>
            <person name="Chaumeil P.A."/>
            <person name="Hugenholtz P."/>
        </authorList>
    </citation>
    <scope>NUCLEOTIDE SEQUENCE [LARGE SCALE GENOMIC DNA]</scope>
    <source>
        <strain evidence="6">UBA9169</strain>
    </source>
</reference>
<dbReference type="PANTHER" id="PTHR30427:SF1">
    <property type="entry name" value="TRANSCRIPTIONAL ACTIVATOR PROTEIN LYSR"/>
    <property type="match status" value="1"/>
</dbReference>
<proteinExistence type="inferred from homology"/>
<evidence type="ECO:0000259" key="5">
    <source>
        <dbReference type="PROSITE" id="PS50931"/>
    </source>
</evidence>
<dbReference type="Gene3D" id="3.40.190.290">
    <property type="match status" value="1"/>
</dbReference>
<dbReference type="InterPro" id="IPR000847">
    <property type="entry name" value="LysR_HTH_N"/>
</dbReference>
<dbReference type="SUPFAM" id="SSF46785">
    <property type="entry name" value="Winged helix' DNA-binding domain"/>
    <property type="match status" value="1"/>
</dbReference>
<dbReference type="Pfam" id="PF03466">
    <property type="entry name" value="LysR_substrate"/>
    <property type="match status" value="1"/>
</dbReference>
<comment type="caution">
    <text evidence="6">The sequence shown here is derived from an EMBL/GenBank/DDBJ whole genome shotgun (WGS) entry which is preliminary data.</text>
</comment>
<comment type="similarity">
    <text evidence="1">Belongs to the LysR transcriptional regulatory family.</text>
</comment>
<keyword evidence="3" id="KW-0238">DNA-binding</keyword>
<evidence type="ECO:0000256" key="2">
    <source>
        <dbReference type="ARBA" id="ARBA00023015"/>
    </source>
</evidence>
<evidence type="ECO:0000256" key="1">
    <source>
        <dbReference type="ARBA" id="ARBA00009437"/>
    </source>
</evidence>
<dbReference type="PANTHER" id="PTHR30427">
    <property type="entry name" value="TRANSCRIPTIONAL ACTIVATOR PROTEIN LYSR"/>
    <property type="match status" value="1"/>
</dbReference>
<dbReference type="GO" id="GO:0003700">
    <property type="term" value="F:DNA-binding transcription factor activity"/>
    <property type="evidence" value="ECO:0007669"/>
    <property type="project" value="InterPro"/>
</dbReference>
<gene>
    <name evidence="6" type="ORF">DCS45_18690</name>
</gene>
<feature type="domain" description="HTH lysR-type" evidence="5">
    <location>
        <begin position="4"/>
        <end position="61"/>
    </location>
</feature>
<dbReference type="GO" id="GO:0010628">
    <property type="term" value="P:positive regulation of gene expression"/>
    <property type="evidence" value="ECO:0007669"/>
    <property type="project" value="TreeGrafter"/>
</dbReference>
<keyword evidence="4" id="KW-0804">Transcription</keyword>
<dbReference type="Pfam" id="PF00126">
    <property type="entry name" value="HTH_1"/>
    <property type="match status" value="1"/>
</dbReference>
<evidence type="ECO:0000256" key="4">
    <source>
        <dbReference type="ARBA" id="ARBA00023163"/>
    </source>
</evidence>
<dbReference type="GO" id="GO:0043565">
    <property type="term" value="F:sequence-specific DNA binding"/>
    <property type="evidence" value="ECO:0007669"/>
    <property type="project" value="TreeGrafter"/>
</dbReference>
<accession>A0A348WH71</accession>
<dbReference type="Proteomes" id="UP000264719">
    <property type="component" value="Unassembled WGS sequence"/>
</dbReference>
<dbReference type="Gene3D" id="1.10.10.10">
    <property type="entry name" value="Winged helix-like DNA-binding domain superfamily/Winged helix DNA-binding domain"/>
    <property type="match status" value="1"/>
</dbReference>
<dbReference type="InterPro" id="IPR036390">
    <property type="entry name" value="WH_DNA-bd_sf"/>
</dbReference>
<dbReference type="RefSeq" id="WP_339852136.1">
    <property type="nucleotide sequence ID" value="NZ_CAXAXR010000002.1"/>
</dbReference>
<dbReference type="PRINTS" id="PR00039">
    <property type="entry name" value="HTHLYSR"/>
</dbReference>
<dbReference type="AlphaFoldDB" id="A0A348WH71"/>
<dbReference type="SUPFAM" id="SSF53850">
    <property type="entry name" value="Periplasmic binding protein-like II"/>
    <property type="match status" value="1"/>
</dbReference>
<dbReference type="InterPro" id="IPR036388">
    <property type="entry name" value="WH-like_DNA-bd_sf"/>
</dbReference>
<evidence type="ECO:0000313" key="6">
    <source>
        <dbReference type="EMBL" id="HAR53883.1"/>
    </source>
</evidence>
<evidence type="ECO:0000256" key="3">
    <source>
        <dbReference type="ARBA" id="ARBA00023125"/>
    </source>
</evidence>
<dbReference type="PROSITE" id="PS50931">
    <property type="entry name" value="HTH_LYSR"/>
    <property type="match status" value="1"/>
</dbReference>